<proteinExistence type="predicted"/>
<sequence length="97" mass="10362">MVTGVNGHLGARAALPVAMATALETARACSSRASPVVTIVWDRTYRQAVVQRAIVQLTVYGIHGRRGAYAMSLVVVEQSIGCEIATSLQVRHQDSIV</sequence>
<accession>A0A9D4MUX0</accession>
<gene>
    <name evidence="1" type="ORF">DPMN_005578</name>
</gene>
<comment type="caution">
    <text evidence="1">The sequence shown here is derived from an EMBL/GenBank/DDBJ whole genome shotgun (WGS) entry which is preliminary data.</text>
</comment>
<evidence type="ECO:0000313" key="1">
    <source>
        <dbReference type="EMBL" id="KAH3881652.1"/>
    </source>
</evidence>
<dbReference type="EMBL" id="JAIWYP010000001">
    <property type="protein sequence ID" value="KAH3881652.1"/>
    <property type="molecule type" value="Genomic_DNA"/>
</dbReference>
<dbReference type="AlphaFoldDB" id="A0A9D4MUX0"/>
<reference evidence="1" key="2">
    <citation type="submission" date="2020-11" db="EMBL/GenBank/DDBJ databases">
        <authorList>
            <person name="McCartney M.A."/>
            <person name="Auch B."/>
            <person name="Kono T."/>
            <person name="Mallez S."/>
            <person name="Becker A."/>
            <person name="Gohl D.M."/>
            <person name="Silverstein K.A.T."/>
            <person name="Koren S."/>
            <person name="Bechman K.B."/>
            <person name="Herman A."/>
            <person name="Abrahante J.E."/>
            <person name="Garbe J."/>
        </authorList>
    </citation>
    <scope>NUCLEOTIDE SEQUENCE</scope>
    <source>
        <strain evidence="1">Duluth1</strain>
        <tissue evidence="1">Whole animal</tissue>
    </source>
</reference>
<reference evidence="1" key="1">
    <citation type="journal article" date="2019" name="bioRxiv">
        <title>The Genome of the Zebra Mussel, Dreissena polymorpha: A Resource for Invasive Species Research.</title>
        <authorList>
            <person name="McCartney M.A."/>
            <person name="Auch B."/>
            <person name="Kono T."/>
            <person name="Mallez S."/>
            <person name="Zhang Y."/>
            <person name="Obille A."/>
            <person name="Becker A."/>
            <person name="Abrahante J.E."/>
            <person name="Garbe J."/>
            <person name="Badalamenti J.P."/>
            <person name="Herman A."/>
            <person name="Mangelson H."/>
            <person name="Liachko I."/>
            <person name="Sullivan S."/>
            <person name="Sone E.D."/>
            <person name="Koren S."/>
            <person name="Silverstein K.A.T."/>
            <person name="Beckman K.B."/>
            <person name="Gohl D.M."/>
        </authorList>
    </citation>
    <scope>NUCLEOTIDE SEQUENCE</scope>
    <source>
        <strain evidence="1">Duluth1</strain>
        <tissue evidence="1">Whole animal</tissue>
    </source>
</reference>
<dbReference type="Proteomes" id="UP000828390">
    <property type="component" value="Unassembled WGS sequence"/>
</dbReference>
<name>A0A9D4MUX0_DREPO</name>
<protein>
    <submittedName>
        <fullName evidence="1">Uncharacterized protein</fullName>
    </submittedName>
</protein>
<organism evidence="1 2">
    <name type="scientific">Dreissena polymorpha</name>
    <name type="common">Zebra mussel</name>
    <name type="synonym">Mytilus polymorpha</name>
    <dbReference type="NCBI Taxonomy" id="45954"/>
    <lineage>
        <taxon>Eukaryota</taxon>
        <taxon>Metazoa</taxon>
        <taxon>Spiralia</taxon>
        <taxon>Lophotrochozoa</taxon>
        <taxon>Mollusca</taxon>
        <taxon>Bivalvia</taxon>
        <taxon>Autobranchia</taxon>
        <taxon>Heteroconchia</taxon>
        <taxon>Euheterodonta</taxon>
        <taxon>Imparidentia</taxon>
        <taxon>Neoheterodontei</taxon>
        <taxon>Myida</taxon>
        <taxon>Dreissenoidea</taxon>
        <taxon>Dreissenidae</taxon>
        <taxon>Dreissena</taxon>
    </lineage>
</organism>
<keyword evidence="2" id="KW-1185">Reference proteome</keyword>
<evidence type="ECO:0000313" key="2">
    <source>
        <dbReference type="Proteomes" id="UP000828390"/>
    </source>
</evidence>